<proteinExistence type="predicted"/>
<keyword evidence="1" id="KW-1185">Reference proteome</keyword>
<dbReference type="Proteomes" id="UP000887564">
    <property type="component" value="Unplaced"/>
</dbReference>
<dbReference type="AlphaFoldDB" id="A0A914RAM9"/>
<evidence type="ECO:0000313" key="2">
    <source>
        <dbReference type="WBParaSite" id="PEQ_0000333101-mRNA-1"/>
    </source>
</evidence>
<name>A0A914RAM9_PAREQ</name>
<accession>A0A914RAM9</accession>
<reference evidence="2" key="1">
    <citation type="submission" date="2022-11" db="UniProtKB">
        <authorList>
            <consortium name="WormBaseParasite"/>
        </authorList>
    </citation>
    <scope>IDENTIFICATION</scope>
</reference>
<organism evidence="1 2">
    <name type="scientific">Parascaris equorum</name>
    <name type="common">Equine roundworm</name>
    <dbReference type="NCBI Taxonomy" id="6256"/>
    <lineage>
        <taxon>Eukaryota</taxon>
        <taxon>Metazoa</taxon>
        <taxon>Ecdysozoa</taxon>
        <taxon>Nematoda</taxon>
        <taxon>Chromadorea</taxon>
        <taxon>Rhabditida</taxon>
        <taxon>Spirurina</taxon>
        <taxon>Ascaridomorpha</taxon>
        <taxon>Ascaridoidea</taxon>
        <taxon>Ascarididae</taxon>
        <taxon>Parascaris</taxon>
    </lineage>
</organism>
<dbReference type="WBParaSite" id="PEQ_0000333101-mRNA-1">
    <property type="protein sequence ID" value="PEQ_0000333101-mRNA-1"/>
    <property type="gene ID" value="PEQ_0000333101"/>
</dbReference>
<evidence type="ECO:0000313" key="1">
    <source>
        <dbReference type="Proteomes" id="UP000887564"/>
    </source>
</evidence>
<sequence length="60" mass="6918">MSPNPLCYQSRKTRIDRLRIVIQAFERPEILEIRCLISQVASKMGLEGGRGKRRGTVNFQ</sequence>
<protein>
    <submittedName>
        <fullName evidence="2">Uncharacterized protein</fullName>
    </submittedName>
</protein>